<dbReference type="RefSeq" id="XP_003679433.1">
    <property type="nucleotide sequence ID" value="XM_003679385.1"/>
</dbReference>
<proteinExistence type="predicted"/>
<dbReference type="PANTHER" id="PTHR22911">
    <property type="entry name" value="ACYL-MALONYL CONDENSING ENZYME-RELATED"/>
    <property type="match status" value="1"/>
</dbReference>
<feature type="transmembrane region" description="Helical" evidence="5">
    <location>
        <begin position="41"/>
        <end position="60"/>
    </location>
</feature>
<keyword evidence="3 5" id="KW-1133">Transmembrane helix</keyword>
<evidence type="ECO:0000256" key="3">
    <source>
        <dbReference type="ARBA" id="ARBA00022989"/>
    </source>
</evidence>
<feature type="transmembrane region" description="Helical" evidence="5">
    <location>
        <begin position="212"/>
        <end position="232"/>
    </location>
</feature>
<feature type="domain" description="EamA" evidence="6">
    <location>
        <begin position="214"/>
        <end position="347"/>
    </location>
</feature>
<keyword evidence="8" id="KW-1185">Reference proteome</keyword>
<dbReference type="InParanoid" id="G8ZNM8"/>
<gene>
    <name evidence="7" type="primary">TDEL0B00930</name>
    <name evidence="7" type="ORF">TDEL_0B00930</name>
</gene>
<dbReference type="STRING" id="1076872.G8ZNM8"/>
<dbReference type="Pfam" id="PF00892">
    <property type="entry name" value="EamA"/>
    <property type="match status" value="2"/>
</dbReference>
<dbReference type="InterPro" id="IPR000620">
    <property type="entry name" value="EamA_dom"/>
</dbReference>
<protein>
    <recommendedName>
        <fullName evidence="6">EamA domain-containing protein</fullName>
    </recommendedName>
</protein>
<feature type="transmembrane region" description="Helical" evidence="5">
    <location>
        <begin position="277"/>
        <end position="296"/>
    </location>
</feature>
<evidence type="ECO:0000256" key="2">
    <source>
        <dbReference type="ARBA" id="ARBA00022692"/>
    </source>
</evidence>
<dbReference type="InterPro" id="IPR037185">
    <property type="entry name" value="EmrE-like"/>
</dbReference>
<evidence type="ECO:0000256" key="1">
    <source>
        <dbReference type="ARBA" id="ARBA00004141"/>
    </source>
</evidence>
<keyword evidence="2 5" id="KW-0812">Transmembrane</keyword>
<comment type="subcellular location">
    <subcellularLocation>
        <location evidence="1">Membrane</location>
        <topology evidence="1">Multi-pass membrane protein</topology>
    </subcellularLocation>
</comment>
<dbReference type="EMBL" id="HE616743">
    <property type="protein sequence ID" value="CCE90222.1"/>
    <property type="molecule type" value="Genomic_DNA"/>
</dbReference>
<name>G8ZNM8_TORDE</name>
<sequence length="370" mass="41482">MSLKDPNGERFESERQLSSEGSLYKDDTVVRRISREYLKPNIGLVLLVVSYFFNSGMVVATKVLETDHEGVEDREPIKPLQILLVRMSITYVGTLLYMLKNRKTIENVPFGPPEVRKWLILRGLMGFLGVFGLYSSLVYLSISDAILITFLTPTVTVILAWIVLRERFTVIEAVGSLLSFGGVILIVRPSFLFGTATTSTDAAESENTRDRLIATIMSLVGVFGASSVYIIIRHIGQRAHAILSVSYFSLIVTIISIAGVALVPSMHIQMPSNTKQWLLFANLGICGFIFQYLLTMGIQRERAGRGSVMAYTQLIYAVFWDVALWHNWPKLWSWLGMLIIVGSTLAVIKFKPKESASPPDEEENYELDEI</sequence>
<feature type="transmembrane region" description="Helical" evidence="5">
    <location>
        <begin position="308"/>
        <end position="325"/>
    </location>
</feature>
<dbReference type="AlphaFoldDB" id="G8ZNM8"/>
<evidence type="ECO:0000313" key="8">
    <source>
        <dbReference type="Proteomes" id="UP000005627"/>
    </source>
</evidence>
<accession>G8ZNM8</accession>
<evidence type="ECO:0000313" key="7">
    <source>
        <dbReference type="EMBL" id="CCE90222.1"/>
    </source>
</evidence>
<dbReference type="GeneID" id="11503432"/>
<feature type="transmembrane region" description="Helical" evidence="5">
    <location>
        <begin position="171"/>
        <end position="192"/>
    </location>
</feature>
<evidence type="ECO:0000256" key="5">
    <source>
        <dbReference type="SAM" id="Phobius"/>
    </source>
</evidence>
<feature type="transmembrane region" description="Helical" evidence="5">
    <location>
        <begin position="244"/>
        <end position="265"/>
    </location>
</feature>
<keyword evidence="4 5" id="KW-0472">Membrane</keyword>
<dbReference type="OrthoDB" id="306876at2759"/>
<reference evidence="7 8" key="1">
    <citation type="journal article" date="2011" name="Proc. Natl. Acad. Sci. U.S.A.">
        <title>Evolutionary erosion of yeast sex chromosomes by mating-type switching accidents.</title>
        <authorList>
            <person name="Gordon J.L."/>
            <person name="Armisen D."/>
            <person name="Proux-Wera E."/>
            <person name="Oheigeartaigh S.S."/>
            <person name="Byrne K.P."/>
            <person name="Wolfe K.H."/>
        </authorList>
    </citation>
    <scope>NUCLEOTIDE SEQUENCE [LARGE SCALE GENOMIC DNA]</scope>
    <source>
        <strain evidence="8">ATCC 10662 / CBS 1146 / NBRC 0425 / NCYC 2629 / NRRL Y-866</strain>
    </source>
</reference>
<feature type="domain" description="EamA" evidence="6">
    <location>
        <begin position="42"/>
        <end position="187"/>
    </location>
</feature>
<evidence type="ECO:0000256" key="4">
    <source>
        <dbReference type="ARBA" id="ARBA00023136"/>
    </source>
</evidence>
<feature type="transmembrane region" description="Helical" evidence="5">
    <location>
        <begin position="80"/>
        <end position="99"/>
    </location>
</feature>
<organism evidence="7 8">
    <name type="scientific">Torulaspora delbrueckii</name>
    <name type="common">Yeast</name>
    <name type="synonym">Candida colliculosa</name>
    <dbReference type="NCBI Taxonomy" id="4950"/>
    <lineage>
        <taxon>Eukaryota</taxon>
        <taxon>Fungi</taxon>
        <taxon>Dikarya</taxon>
        <taxon>Ascomycota</taxon>
        <taxon>Saccharomycotina</taxon>
        <taxon>Saccharomycetes</taxon>
        <taxon>Saccharomycetales</taxon>
        <taxon>Saccharomycetaceae</taxon>
        <taxon>Torulaspora</taxon>
    </lineage>
</organism>
<feature type="transmembrane region" description="Helical" evidence="5">
    <location>
        <begin position="145"/>
        <end position="164"/>
    </location>
</feature>
<dbReference type="GO" id="GO:0016020">
    <property type="term" value="C:membrane"/>
    <property type="evidence" value="ECO:0007669"/>
    <property type="project" value="UniProtKB-SubCell"/>
</dbReference>
<feature type="transmembrane region" description="Helical" evidence="5">
    <location>
        <begin position="119"/>
        <end position="139"/>
    </location>
</feature>
<dbReference type="PANTHER" id="PTHR22911:SF6">
    <property type="entry name" value="SOLUTE CARRIER FAMILY 35 MEMBER G1"/>
    <property type="match status" value="1"/>
</dbReference>
<dbReference type="Proteomes" id="UP000005627">
    <property type="component" value="Chromosome 2"/>
</dbReference>
<dbReference type="eggNOG" id="KOG4510">
    <property type="taxonomic scope" value="Eukaryota"/>
</dbReference>
<dbReference type="KEGG" id="tdl:TDEL_0B00930"/>
<evidence type="ECO:0000259" key="6">
    <source>
        <dbReference type="Pfam" id="PF00892"/>
    </source>
</evidence>
<dbReference type="FunCoup" id="G8ZNM8">
    <property type="interactions" value="98"/>
</dbReference>
<feature type="transmembrane region" description="Helical" evidence="5">
    <location>
        <begin position="331"/>
        <end position="348"/>
    </location>
</feature>
<dbReference type="HOGENOM" id="CLU_032828_4_1_1"/>
<dbReference type="SUPFAM" id="SSF103481">
    <property type="entry name" value="Multidrug resistance efflux transporter EmrE"/>
    <property type="match status" value="2"/>
</dbReference>